<dbReference type="PANTHER" id="PTHR10091">
    <property type="entry name" value="ALDOSE-1-EPIMERASE"/>
    <property type="match status" value="1"/>
</dbReference>
<sequence length="256" mass="27629">MGGRGQTLVPWPNRVAGATYDLDGEPQQLDVTEPSTGCAIHGLARWTVWDVEERSDAAVTLRTLVVPQPGWPTALDVRVRYLLDDDGLQVTTTARNVGDRACPYGTGHHPYLSAGTETVDDVVLRLPGTRWYAVDERGIPTGGSSVDGTGRDRRTPRPVGDEVIDTAYGDLERDADGRWRVRLTDAAGGSPVTLWGDAAYGWLQVFSGDTLPEPLRRKGLAVEPMTCPPNAFVTGEGVVRLEPGDEHTATWGLSPS</sequence>
<dbReference type="Proteomes" id="UP001157017">
    <property type="component" value="Unassembled WGS sequence"/>
</dbReference>
<feature type="region of interest" description="Disordered" evidence="1">
    <location>
        <begin position="140"/>
        <end position="160"/>
    </location>
</feature>
<name>A0ABQ6JHZ5_9ACTN</name>
<dbReference type="Pfam" id="PF01263">
    <property type="entry name" value="Aldose_epim"/>
    <property type="match status" value="1"/>
</dbReference>
<protein>
    <submittedName>
        <fullName evidence="2">Galactose mutarotase</fullName>
    </submittedName>
</protein>
<dbReference type="PANTHER" id="PTHR10091:SF0">
    <property type="entry name" value="GALACTOSE MUTAROTASE"/>
    <property type="match status" value="1"/>
</dbReference>
<dbReference type="Gene3D" id="2.70.98.10">
    <property type="match status" value="1"/>
</dbReference>
<dbReference type="InterPro" id="IPR011013">
    <property type="entry name" value="Gal_mutarotase_sf_dom"/>
</dbReference>
<evidence type="ECO:0000313" key="2">
    <source>
        <dbReference type="EMBL" id="GMA86391.1"/>
    </source>
</evidence>
<dbReference type="InterPro" id="IPR008183">
    <property type="entry name" value="Aldose_1/G6P_1-epimerase"/>
</dbReference>
<keyword evidence="3" id="KW-1185">Reference proteome</keyword>
<dbReference type="InterPro" id="IPR014718">
    <property type="entry name" value="GH-type_carb-bd"/>
</dbReference>
<dbReference type="SUPFAM" id="SSF74650">
    <property type="entry name" value="Galactose mutarotase-like"/>
    <property type="match status" value="1"/>
</dbReference>
<dbReference type="InterPro" id="IPR037480">
    <property type="entry name" value="YihR-like"/>
</dbReference>
<organism evidence="2 3">
    <name type="scientific">Angustibacter aerolatus</name>
    <dbReference type="NCBI Taxonomy" id="1162965"/>
    <lineage>
        <taxon>Bacteria</taxon>
        <taxon>Bacillati</taxon>
        <taxon>Actinomycetota</taxon>
        <taxon>Actinomycetes</taxon>
        <taxon>Kineosporiales</taxon>
        <taxon>Kineosporiaceae</taxon>
    </lineage>
</organism>
<dbReference type="EMBL" id="BSUZ01000001">
    <property type="protein sequence ID" value="GMA86391.1"/>
    <property type="molecule type" value="Genomic_DNA"/>
</dbReference>
<reference evidence="3" key="1">
    <citation type="journal article" date="2019" name="Int. J. Syst. Evol. Microbiol.">
        <title>The Global Catalogue of Microorganisms (GCM) 10K type strain sequencing project: providing services to taxonomists for standard genome sequencing and annotation.</title>
        <authorList>
            <consortium name="The Broad Institute Genomics Platform"/>
            <consortium name="The Broad Institute Genome Sequencing Center for Infectious Disease"/>
            <person name="Wu L."/>
            <person name="Ma J."/>
        </authorList>
    </citation>
    <scope>NUCLEOTIDE SEQUENCE [LARGE SCALE GENOMIC DNA]</scope>
    <source>
        <strain evidence="3">NBRC 108730</strain>
    </source>
</reference>
<gene>
    <name evidence="2" type="ORF">GCM10025868_16410</name>
</gene>
<comment type="caution">
    <text evidence="2">The sequence shown here is derived from an EMBL/GenBank/DDBJ whole genome shotgun (WGS) entry which is preliminary data.</text>
</comment>
<accession>A0ABQ6JHZ5</accession>
<proteinExistence type="predicted"/>
<evidence type="ECO:0000256" key="1">
    <source>
        <dbReference type="SAM" id="MobiDB-lite"/>
    </source>
</evidence>
<dbReference type="CDD" id="cd09022">
    <property type="entry name" value="Aldose_epim_Ec_YihR"/>
    <property type="match status" value="1"/>
</dbReference>
<evidence type="ECO:0000313" key="3">
    <source>
        <dbReference type="Proteomes" id="UP001157017"/>
    </source>
</evidence>